<dbReference type="Proteomes" id="UP000287651">
    <property type="component" value="Unassembled WGS sequence"/>
</dbReference>
<comment type="caution">
    <text evidence="1">The sequence shown here is derived from an EMBL/GenBank/DDBJ whole genome shotgun (WGS) entry which is preliminary data.</text>
</comment>
<proteinExistence type="predicted"/>
<dbReference type="AlphaFoldDB" id="A0A426X6E9"/>
<reference evidence="1 2" key="1">
    <citation type="journal article" date="2014" name="Agronomy (Basel)">
        <title>A Draft Genome Sequence for Ensete ventricosum, the Drought-Tolerant Tree Against Hunger.</title>
        <authorList>
            <person name="Harrison J."/>
            <person name="Moore K.A."/>
            <person name="Paszkiewicz K."/>
            <person name="Jones T."/>
            <person name="Grant M."/>
            <person name="Ambacheew D."/>
            <person name="Muzemil S."/>
            <person name="Studholme D.J."/>
        </authorList>
    </citation>
    <scope>NUCLEOTIDE SEQUENCE [LARGE SCALE GENOMIC DNA]</scope>
</reference>
<feature type="non-terminal residue" evidence="1">
    <location>
        <position position="1"/>
    </location>
</feature>
<protein>
    <submittedName>
        <fullName evidence="1">Uncharacterized protein</fullName>
    </submittedName>
</protein>
<dbReference type="EMBL" id="AMZH03025723">
    <property type="protein sequence ID" value="RRT35020.1"/>
    <property type="molecule type" value="Genomic_DNA"/>
</dbReference>
<gene>
    <name evidence="1" type="ORF">B296_00035875</name>
</gene>
<sequence length="439" mass="47169">NDQGIVMIWVLFSLRSEIDFKVRAVPQPLLDCSPGIGFACRGVVPTLLGVMVVFMMERQYVPQSLSSGWVLMRFGGAKSPFPLIWRKISICVELRGVVGGRMRLKSDPSILLLDGPEVGPRGYSVRGRFCSSHFLTIRVSVMMKWFALCIIGGTVVEGFSTKVQNSLDMHIPIRNAWITKEGCASGIVRVSVANLLTNWASDSSLPSAMTRSEVAVGFVGSELPSYDSMAGNLKLVDIGLSCISGAKGDICLEFSPVLSFDLVTSFCTSSSLLFTCRSCTWNESIESDDKVFGSRVVCSSPRYEAVEFSGTIEGVSDPVLGGFYSARLGQAGTECSRDPLGWSGAVGAPTDGEPLQYLSGVDVDCPTSGYFCWSARHVCSVMPPAACCHGDCSLAVGLPIDPLSSGSKFHITGIHSDNIFKPGNPSFDEKDEKTLNLAV</sequence>
<organism evidence="1 2">
    <name type="scientific">Ensete ventricosum</name>
    <name type="common">Abyssinian banana</name>
    <name type="synonym">Musa ensete</name>
    <dbReference type="NCBI Taxonomy" id="4639"/>
    <lineage>
        <taxon>Eukaryota</taxon>
        <taxon>Viridiplantae</taxon>
        <taxon>Streptophyta</taxon>
        <taxon>Embryophyta</taxon>
        <taxon>Tracheophyta</taxon>
        <taxon>Spermatophyta</taxon>
        <taxon>Magnoliopsida</taxon>
        <taxon>Liliopsida</taxon>
        <taxon>Zingiberales</taxon>
        <taxon>Musaceae</taxon>
        <taxon>Ensete</taxon>
    </lineage>
</organism>
<name>A0A426X6E9_ENSVE</name>
<evidence type="ECO:0000313" key="1">
    <source>
        <dbReference type="EMBL" id="RRT35020.1"/>
    </source>
</evidence>
<accession>A0A426X6E9</accession>
<evidence type="ECO:0000313" key="2">
    <source>
        <dbReference type="Proteomes" id="UP000287651"/>
    </source>
</evidence>